<evidence type="ECO:0000256" key="7">
    <source>
        <dbReference type="ARBA" id="ARBA00023461"/>
    </source>
</evidence>
<dbReference type="GO" id="GO:2000640">
    <property type="term" value="P:positive regulation of SREBP signaling pathway"/>
    <property type="evidence" value="ECO:0007669"/>
    <property type="project" value="InterPro"/>
</dbReference>
<comment type="similarity">
    <text evidence="7">Belongs to the SPRING family.</text>
</comment>
<dbReference type="PANTHER" id="PTHR13481:SF0">
    <property type="entry name" value="SREBP REGULATING GENE PROTEIN"/>
    <property type="match status" value="1"/>
</dbReference>
<dbReference type="InterPro" id="IPR019352">
    <property type="entry name" value="SPRING1"/>
</dbReference>
<dbReference type="GO" id="GO:0000139">
    <property type="term" value="C:Golgi membrane"/>
    <property type="evidence" value="ECO:0007669"/>
    <property type="project" value="UniProtKB-SubCell"/>
</dbReference>
<dbReference type="OMA" id="PCRNSIQ"/>
<sequence>MVFLRGANNDGGGVGGSVIGHSGTTTNTAGSNAASWGSGVMRLLRRRTVLGFIFCASLLYCVVTVLRDQNEADRVNQFGSDHEANSGKTGGAVPLPALSFRWNSNTSVGDINVATQNQEQNRNSISACKNTLQGAVWVADDRGFVCNRSLLLSNGCCDNFNGLLERYPCWSCTSGCCSSYEICVSCCLRPQQRPLLEKVLGRLGRSPKALQLFVLVRTHFDLCLAKCRTSSRSVRNENTYIDPENKYCFGEEEALTDTNKKAIATGG</sequence>
<dbReference type="Proteomes" id="UP000594260">
    <property type="component" value="Unplaced"/>
</dbReference>
<evidence type="ECO:0000256" key="4">
    <source>
        <dbReference type="ARBA" id="ARBA00023034"/>
    </source>
</evidence>
<keyword evidence="6" id="KW-0325">Glycoprotein</keyword>
<organism evidence="10 11">
    <name type="scientific">Varroa destructor</name>
    <name type="common">Honeybee mite</name>
    <dbReference type="NCBI Taxonomy" id="109461"/>
    <lineage>
        <taxon>Eukaryota</taxon>
        <taxon>Metazoa</taxon>
        <taxon>Ecdysozoa</taxon>
        <taxon>Arthropoda</taxon>
        <taxon>Chelicerata</taxon>
        <taxon>Arachnida</taxon>
        <taxon>Acari</taxon>
        <taxon>Parasitiformes</taxon>
        <taxon>Mesostigmata</taxon>
        <taxon>Gamasina</taxon>
        <taxon>Dermanyssoidea</taxon>
        <taxon>Varroidae</taxon>
        <taxon>Varroa</taxon>
    </lineage>
</organism>
<dbReference type="AlphaFoldDB" id="A0A7M7KUS9"/>
<evidence type="ECO:0000256" key="1">
    <source>
        <dbReference type="ARBA" id="ARBA00004194"/>
    </source>
</evidence>
<feature type="transmembrane region" description="Helical" evidence="9">
    <location>
        <begin position="48"/>
        <end position="66"/>
    </location>
</feature>
<dbReference type="PANTHER" id="PTHR13481">
    <property type="entry name" value="SREBP REGULATING GENE PROTEIN"/>
    <property type="match status" value="1"/>
</dbReference>
<dbReference type="Pfam" id="PF10218">
    <property type="entry name" value="SPRING1"/>
    <property type="match status" value="1"/>
</dbReference>
<dbReference type="RefSeq" id="XP_022672280.1">
    <property type="nucleotide sequence ID" value="XM_022816545.1"/>
</dbReference>
<dbReference type="OrthoDB" id="70142at2759"/>
<protein>
    <recommendedName>
        <fullName evidence="8">SREBP regulating gene protein</fullName>
    </recommendedName>
</protein>
<evidence type="ECO:0000256" key="6">
    <source>
        <dbReference type="ARBA" id="ARBA00023180"/>
    </source>
</evidence>
<reference evidence="10" key="1">
    <citation type="submission" date="2021-01" db="UniProtKB">
        <authorList>
            <consortium name="EnsemblMetazoa"/>
        </authorList>
    </citation>
    <scope>IDENTIFICATION</scope>
</reference>
<dbReference type="EnsemblMetazoa" id="XM_022816545">
    <property type="protein sequence ID" value="XP_022672280"/>
    <property type="gene ID" value="LOC111254993"/>
</dbReference>
<comment type="subcellular location">
    <subcellularLocation>
        <location evidence="1">Golgi apparatus membrane</location>
        <topology evidence="1">Single-pass membrane protein</topology>
    </subcellularLocation>
</comment>
<name>A0A7M7KUS9_VARDE</name>
<evidence type="ECO:0000313" key="11">
    <source>
        <dbReference type="Proteomes" id="UP000594260"/>
    </source>
</evidence>
<keyword evidence="4" id="KW-0333">Golgi apparatus</keyword>
<proteinExistence type="inferred from homology"/>
<evidence type="ECO:0000256" key="8">
    <source>
        <dbReference type="ARBA" id="ARBA00023485"/>
    </source>
</evidence>
<dbReference type="InParanoid" id="A0A7M7KUS9"/>
<dbReference type="EnsemblMetazoa" id="XM_022816546">
    <property type="protein sequence ID" value="XP_022672281"/>
    <property type="gene ID" value="LOC111254993"/>
</dbReference>
<keyword evidence="5 9" id="KW-0472">Membrane</keyword>
<dbReference type="KEGG" id="vde:111254993"/>
<evidence type="ECO:0000256" key="9">
    <source>
        <dbReference type="SAM" id="Phobius"/>
    </source>
</evidence>
<keyword evidence="2 9" id="KW-0812">Transmembrane</keyword>
<dbReference type="RefSeq" id="XP_022672281.1">
    <property type="nucleotide sequence ID" value="XM_022816546.1"/>
</dbReference>
<evidence type="ECO:0000256" key="5">
    <source>
        <dbReference type="ARBA" id="ARBA00023136"/>
    </source>
</evidence>
<dbReference type="GeneID" id="111254993"/>
<keyword evidence="11" id="KW-1185">Reference proteome</keyword>
<evidence type="ECO:0000256" key="2">
    <source>
        <dbReference type="ARBA" id="ARBA00022692"/>
    </source>
</evidence>
<evidence type="ECO:0000313" key="10">
    <source>
        <dbReference type="EnsemblMetazoa" id="XP_022672280"/>
    </source>
</evidence>
<evidence type="ECO:0000256" key="3">
    <source>
        <dbReference type="ARBA" id="ARBA00022989"/>
    </source>
</evidence>
<keyword evidence="3 9" id="KW-1133">Transmembrane helix</keyword>
<accession>A0A7M7KUS9</accession>